<proteinExistence type="predicted"/>
<evidence type="ECO:0000313" key="1">
    <source>
        <dbReference type="EMBL" id="KAG6521355.1"/>
    </source>
</evidence>
<dbReference type="Proteomes" id="UP000734854">
    <property type="component" value="Unassembled WGS sequence"/>
</dbReference>
<dbReference type="AlphaFoldDB" id="A0A8J5LQX3"/>
<protein>
    <submittedName>
        <fullName evidence="1">Uncharacterized protein</fullName>
    </submittedName>
</protein>
<evidence type="ECO:0000313" key="2">
    <source>
        <dbReference type="Proteomes" id="UP000734854"/>
    </source>
</evidence>
<name>A0A8J5LQX3_ZINOF</name>
<organism evidence="1 2">
    <name type="scientific">Zingiber officinale</name>
    <name type="common">Ginger</name>
    <name type="synonym">Amomum zingiber</name>
    <dbReference type="NCBI Taxonomy" id="94328"/>
    <lineage>
        <taxon>Eukaryota</taxon>
        <taxon>Viridiplantae</taxon>
        <taxon>Streptophyta</taxon>
        <taxon>Embryophyta</taxon>
        <taxon>Tracheophyta</taxon>
        <taxon>Spermatophyta</taxon>
        <taxon>Magnoliopsida</taxon>
        <taxon>Liliopsida</taxon>
        <taxon>Zingiberales</taxon>
        <taxon>Zingiberaceae</taxon>
        <taxon>Zingiber</taxon>
    </lineage>
</organism>
<dbReference type="EMBL" id="JACMSC010000005">
    <property type="protein sequence ID" value="KAG6521355.1"/>
    <property type="molecule type" value="Genomic_DNA"/>
</dbReference>
<accession>A0A8J5LQX3</accession>
<comment type="caution">
    <text evidence="1">The sequence shown here is derived from an EMBL/GenBank/DDBJ whole genome shotgun (WGS) entry which is preliminary data.</text>
</comment>
<keyword evidence="2" id="KW-1185">Reference proteome</keyword>
<gene>
    <name evidence="1" type="ORF">ZIOFF_018471</name>
</gene>
<reference evidence="1 2" key="1">
    <citation type="submission" date="2020-08" db="EMBL/GenBank/DDBJ databases">
        <title>Plant Genome Project.</title>
        <authorList>
            <person name="Zhang R.-G."/>
        </authorList>
    </citation>
    <scope>NUCLEOTIDE SEQUENCE [LARGE SCALE GENOMIC DNA]</scope>
    <source>
        <tissue evidence="1">Rhizome</tissue>
    </source>
</reference>
<sequence>MLLGASLRSFERLKEEDIWLVGVGRRCCARSLLMLVEERGLWYTKWGSSSASVAEVDECGRGCCLLRWTNAAALEAMEAAVENGFCMKKVELTVAFLAARISLLVQQMCKA</sequence>